<dbReference type="OrthoDB" id="760868at2759"/>
<keyword evidence="7" id="KW-0539">Nucleus</keyword>
<dbReference type="OMA" id="WVAKTSW"/>
<evidence type="ECO:0000256" key="5">
    <source>
        <dbReference type="ARBA" id="ARBA00022490"/>
    </source>
</evidence>
<proteinExistence type="inferred from homology"/>
<dbReference type="STRING" id="283909.R7VJW4"/>
<dbReference type="InterPro" id="IPR011989">
    <property type="entry name" value="ARM-like"/>
</dbReference>
<dbReference type="PANTHER" id="PTHR10997">
    <property type="entry name" value="IMPORTIN-7, 8, 11"/>
    <property type="match status" value="1"/>
</dbReference>
<keyword evidence="6" id="KW-0653">Protein transport</keyword>
<dbReference type="PANTHER" id="PTHR10997:SF18">
    <property type="entry name" value="D-IMPORTIN 7_RANBP7"/>
    <property type="match status" value="1"/>
</dbReference>
<dbReference type="GO" id="GO:0006606">
    <property type="term" value="P:protein import into nucleus"/>
    <property type="evidence" value="ECO:0007669"/>
    <property type="project" value="TreeGrafter"/>
</dbReference>
<dbReference type="GO" id="GO:0005635">
    <property type="term" value="C:nuclear envelope"/>
    <property type="evidence" value="ECO:0007669"/>
    <property type="project" value="TreeGrafter"/>
</dbReference>
<dbReference type="EMBL" id="KB293237">
    <property type="protein sequence ID" value="ELU16250.1"/>
    <property type="molecule type" value="Genomic_DNA"/>
</dbReference>
<evidence type="ECO:0000313" key="12">
    <source>
        <dbReference type="Proteomes" id="UP000014760"/>
    </source>
</evidence>
<evidence type="ECO:0000256" key="4">
    <source>
        <dbReference type="ARBA" id="ARBA00022448"/>
    </source>
</evidence>
<evidence type="ECO:0000256" key="3">
    <source>
        <dbReference type="ARBA" id="ARBA00007991"/>
    </source>
</evidence>
<dbReference type="EnsemblMetazoa" id="CapteT153144">
    <property type="protein sequence ID" value="CapteP153144"/>
    <property type="gene ID" value="CapteG153144"/>
</dbReference>
<feature type="region of interest" description="Disordered" evidence="8">
    <location>
        <begin position="877"/>
        <end position="931"/>
    </location>
</feature>
<dbReference type="Proteomes" id="UP000014760">
    <property type="component" value="Unassembled WGS sequence"/>
</dbReference>
<feature type="region of interest" description="Disordered" evidence="8">
    <location>
        <begin position="1008"/>
        <end position="1033"/>
    </location>
</feature>
<organism evidence="10">
    <name type="scientific">Capitella teleta</name>
    <name type="common">Polychaete worm</name>
    <dbReference type="NCBI Taxonomy" id="283909"/>
    <lineage>
        <taxon>Eukaryota</taxon>
        <taxon>Metazoa</taxon>
        <taxon>Spiralia</taxon>
        <taxon>Lophotrochozoa</taxon>
        <taxon>Annelida</taxon>
        <taxon>Polychaeta</taxon>
        <taxon>Sedentaria</taxon>
        <taxon>Scolecida</taxon>
        <taxon>Capitellidae</taxon>
        <taxon>Capitella</taxon>
    </lineage>
</organism>
<dbReference type="Pfam" id="PF08389">
    <property type="entry name" value="Xpo1"/>
    <property type="match status" value="1"/>
</dbReference>
<evidence type="ECO:0000259" key="9">
    <source>
        <dbReference type="PROSITE" id="PS50166"/>
    </source>
</evidence>
<gene>
    <name evidence="10" type="ORF">CAPTEDRAFT_153144</name>
</gene>
<dbReference type="FunFam" id="1.25.10.10:FF:000813">
    <property type="entry name" value="D-Importin 7/RanBP7"/>
    <property type="match status" value="1"/>
</dbReference>
<evidence type="ECO:0000256" key="6">
    <source>
        <dbReference type="ARBA" id="ARBA00022927"/>
    </source>
</evidence>
<dbReference type="EMBL" id="AMQN01004334">
    <property type="status" value="NOT_ANNOTATED_CDS"/>
    <property type="molecule type" value="Genomic_DNA"/>
</dbReference>
<reference evidence="11" key="3">
    <citation type="submission" date="2015-06" db="UniProtKB">
        <authorList>
            <consortium name="EnsemblMetazoa"/>
        </authorList>
    </citation>
    <scope>IDENTIFICATION</scope>
</reference>
<evidence type="ECO:0000256" key="8">
    <source>
        <dbReference type="SAM" id="MobiDB-lite"/>
    </source>
</evidence>
<dbReference type="InterPro" id="IPR013598">
    <property type="entry name" value="Exportin-1/Importin-b-like"/>
</dbReference>
<dbReference type="HOGENOM" id="CLU_004196_1_1_1"/>
<evidence type="ECO:0000256" key="7">
    <source>
        <dbReference type="ARBA" id="ARBA00023242"/>
    </source>
</evidence>
<keyword evidence="5" id="KW-0963">Cytoplasm</keyword>
<dbReference type="PROSITE" id="PS50166">
    <property type="entry name" value="IMPORTIN_B_NT"/>
    <property type="match status" value="1"/>
</dbReference>
<dbReference type="GO" id="GO:0031267">
    <property type="term" value="F:small GTPase binding"/>
    <property type="evidence" value="ECO:0007669"/>
    <property type="project" value="InterPro"/>
</dbReference>
<dbReference type="InterPro" id="IPR001494">
    <property type="entry name" value="Importin-beta_N"/>
</dbReference>
<dbReference type="FunCoup" id="R7VJW4">
    <property type="interactions" value="2499"/>
</dbReference>
<keyword evidence="12" id="KW-1185">Reference proteome</keyword>
<keyword evidence="4" id="KW-0813">Transport</keyword>
<dbReference type="Pfam" id="PF25758">
    <property type="entry name" value="TPR_IPO11"/>
    <property type="match status" value="1"/>
</dbReference>
<dbReference type="InterPro" id="IPR016024">
    <property type="entry name" value="ARM-type_fold"/>
</dbReference>
<reference evidence="12" key="1">
    <citation type="submission" date="2012-12" db="EMBL/GenBank/DDBJ databases">
        <authorList>
            <person name="Hellsten U."/>
            <person name="Grimwood J."/>
            <person name="Chapman J.A."/>
            <person name="Shapiro H."/>
            <person name="Aerts A."/>
            <person name="Otillar R.P."/>
            <person name="Terry A.Y."/>
            <person name="Boore J.L."/>
            <person name="Simakov O."/>
            <person name="Marletaz F."/>
            <person name="Cho S.-J."/>
            <person name="Edsinger-Gonzales E."/>
            <person name="Havlak P."/>
            <person name="Kuo D.-H."/>
            <person name="Larsson T."/>
            <person name="Lv J."/>
            <person name="Arendt D."/>
            <person name="Savage R."/>
            <person name="Osoegawa K."/>
            <person name="de Jong P."/>
            <person name="Lindberg D.R."/>
            <person name="Seaver E.C."/>
            <person name="Weisblat D.A."/>
            <person name="Putnam N.H."/>
            <person name="Grigoriev I.V."/>
            <person name="Rokhsar D.S."/>
        </authorList>
    </citation>
    <scope>NUCLEOTIDE SEQUENCE</scope>
    <source>
        <strain evidence="12">I ESC-2004</strain>
    </source>
</reference>
<dbReference type="Gene3D" id="1.25.10.10">
    <property type="entry name" value="Leucine-rich Repeat Variant"/>
    <property type="match status" value="1"/>
</dbReference>
<sequence length="1033" mass="118425">MDINKLCDVLRATLNPEQRQQAETQLNEVLKIIGFVPTLLQTVMSDQVDVVVRQAGVIYLKNVICQFWEEKEPAVPTDPIPFSIHEQDRQAIRDNIVEAVIHAPTPIRVQLAVCISQMVKHDYPGRWPGIAEKVAMFLQSDQHETWMGALICLYQLVKNFEYKKPEERGTLNQAMVVILPLIHQRCMQLLPDQSEPSVALQKQILKCFFALIQFFLPLDLITREMFTQWMELVRQIVDRPVPDSCNQVDEDERPMLVWWKCKKWAMHILARCFERYGSPGNVTKEYNQFSEWYLKTFSAGILQVLMKQLDEYRQKRYVSPRVLQQAVNYLNQGVSHAVSWKIMKPHLLVLIQDVVFPLVCHSDEDEELWQSDPVEYIRIKYDVFEEFFSPVTAAQTLLHTAVSKRKEVLQKTMGFIMSVLTATGLEPRQKAGALHMVGAVADVLITKKVYKDQAEMMIVSHVFPEFASPHGYLRARACWVLNQFAEVKYKNAANLQQALELARNALCTDKELPVRVEAAITLQMLLSEQENAQDILKPHVRQIILDLLTIIRETENDDLTTVMQKLVCVYKDEVTPLAVEITNHLAETFAQVISSDSESDDKAISAMGILNTLDTIVTVMENEKEILQHIEGIVLQVIGLILQHNVIDFYEEMLSLVYGLTSAEVSPKMWEVLPLIYQMFQNDSFDYFTDMMPALHNYITVDPAAFLSNPRHMEIIYEMCKKVLTSDSGEDAECHAAKLLEVILLQYKGQVDSVVMTFVQLALERLTKEVRTSELRTMCLQVVVAALYYDPPSLLDSLEKMHMPNTNEAITGQFLKQWLHDTDCFLGLHDRKMCALGLCTLLDTPPNRPAAVSAVASQLLPSLIMIFNGLEKAYQFRANEEDSDEEEEGEEEEEAELDDEEDDIDEESREYLEKLDKSANGGDLSDDDDDDEFDEIEETALESYETPLDKDECPIDEYAVFKTLMQTLEQRDPAWYQALVSNLNEQQTKDLQNVFKYAEQRKAARESKKIEEQGGYNFTSHAVPSTFEFGHPH</sequence>
<evidence type="ECO:0000313" key="11">
    <source>
        <dbReference type="EnsemblMetazoa" id="CapteP153144"/>
    </source>
</evidence>
<comment type="similarity">
    <text evidence="3">Belongs to the importin beta family.</text>
</comment>
<evidence type="ECO:0000313" key="10">
    <source>
        <dbReference type="EMBL" id="ELU16250.1"/>
    </source>
</evidence>
<dbReference type="Pfam" id="PF03810">
    <property type="entry name" value="IBN_N"/>
    <property type="match status" value="1"/>
</dbReference>
<reference evidence="10 12" key="2">
    <citation type="journal article" date="2013" name="Nature">
        <title>Insights into bilaterian evolution from three spiralian genomes.</title>
        <authorList>
            <person name="Simakov O."/>
            <person name="Marletaz F."/>
            <person name="Cho S.J."/>
            <person name="Edsinger-Gonzales E."/>
            <person name="Havlak P."/>
            <person name="Hellsten U."/>
            <person name="Kuo D.H."/>
            <person name="Larsson T."/>
            <person name="Lv J."/>
            <person name="Arendt D."/>
            <person name="Savage R."/>
            <person name="Osoegawa K."/>
            <person name="de Jong P."/>
            <person name="Grimwood J."/>
            <person name="Chapman J.A."/>
            <person name="Shapiro H."/>
            <person name="Aerts A."/>
            <person name="Otillar R.P."/>
            <person name="Terry A.Y."/>
            <person name="Boore J.L."/>
            <person name="Grigoriev I.V."/>
            <person name="Lindberg D.R."/>
            <person name="Seaver E.C."/>
            <person name="Weisblat D.A."/>
            <person name="Putnam N.H."/>
            <person name="Rokhsar D.S."/>
        </authorList>
    </citation>
    <scope>NUCLEOTIDE SEQUENCE</scope>
    <source>
        <strain evidence="10 12">I ESC-2004</strain>
    </source>
</reference>
<feature type="compositionally biased region" description="Acidic residues" evidence="8">
    <location>
        <begin position="881"/>
        <end position="908"/>
    </location>
</feature>
<dbReference type="SMART" id="SM00913">
    <property type="entry name" value="IBN_N"/>
    <property type="match status" value="1"/>
</dbReference>
<dbReference type="GO" id="GO:0005829">
    <property type="term" value="C:cytosol"/>
    <property type="evidence" value="ECO:0007669"/>
    <property type="project" value="TreeGrafter"/>
</dbReference>
<comment type="subcellular location">
    <subcellularLocation>
        <location evidence="2">Cytoplasm</location>
    </subcellularLocation>
    <subcellularLocation>
        <location evidence="1">Nucleus</location>
    </subcellularLocation>
</comment>
<accession>R7VJW4</accession>
<feature type="domain" description="Importin N-terminal" evidence="9">
    <location>
        <begin position="22"/>
        <end position="102"/>
    </location>
</feature>
<protein>
    <recommendedName>
        <fullName evidence="9">Importin N-terminal domain-containing protein</fullName>
    </recommendedName>
</protein>
<dbReference type="InterPro" id="IPR058669">
    <property type="entry name" value="TPR_IPO7/11-like"/>
</dbReference>
<dbReference type="AlphaFoldDB" id="R7VJW4"/>
<evidence type="ECO:0000256" key="2">
    <source>
        <dbReference type="ARBA" id="ARBA00004496"/>
    </source>
</evidence>
<name>R7VJW4_CAPTE</name>
<dbReference type="SUPFAM" id="SSF48371">
    <property type="entry name" value="ARM repeat"/>
    <property type="match status" value="1"/>
</dbReference>
<evidence type="ECO:0000256" key="1">
    <source>
        <dbReference type="ARBA" id="ARBA00004123"/>
    </source>
</evidence>